<name>A0AAV7Q714_PLEWA</name>
<comment type="caution">
    <text evidence="2">The sequence shown here is derived from an EMBL/GenBank/DDBJ whole genome shotgun (WGS) entry which is preliminary data.</text>
</comment>
<reference evidence="2" key="1">
    <citation type="journal article" date="2022" name="bioRxiv">
        <title>Sequencing and chromosome-scale assembly of the giantPleurodeles waltlgenome.</title>
        <authorList>
            <person name="Brown T."/>
            <person name="Elewa A."/>
            <person name="Iarovenko S."/>
            <person name="Subramanian E."/>
            <person name="Araus A.J."/>
            <person name="Petzold A."/>
            <person name="Susuki M."/>
            <person name="Suzuki K.-i.T."/>
            <person name="Hayashi T."/>
            <person name="Toyoda A."/>
            <person name="Oliveira C."/>
            <person name="Osipova E."/>
            <person name="Leigh N.D."/>
            <person name="Simon A."/>
            <person name="Yun M.H."/>
        </authorList>
    </citation>
    <scope>NUCLEOTIDE SEQUENCE</scope>
    <source>
        <strain evidence="2">20211129_DDA</strain>
        <tissue evidence="2">Liver</tissue>
    </source>
</reference>
<evidence type="ECO:0000256" key="1">
    <source>
        <dbReference type="SAM" id="MobiDB-lite"/>
    </source>
</evidence>
<organism evidence="2 3">
    <name type="scientific">Pleurodeles waltl</name>
    <name type="common">Iberian ribbed newt</name>
    <dbReference type="NCBI Taxonomy" id="8319"/>
    <lineage>
        <taxon>Eukaryota</taxon>
        <taxon>Metazoa</taxon>
        <taxon>Chordata</taxon>
        <taxon>Craniata</taxon>
        <taxon>Vertebrata</taxon>
        <taxon>Euteleostomi</taxon>
        <taxon>Amphibia</taxon>
        <taxon>Batrachia</taxon>
        <taxon>Caudata</taxon>
        <taxon>Salamandroidea</taxon>
        <taxon>Salamandridae</taxon>
        <taxon>Pleurodelinae</taxon>
        <taxon>Pleurodeles</taxon>
    </lineage>
</organism>
<keyword evidence="3" id="KW-1185">Reference proteome</keyword>
<feature type="compositionally biased region" description="Basic residues" evidence="1">
    <location>
        <begin position="17"/>
        <end position="28"/>
    </location>
</feature>
<dbReference type="Proteomes" id="UP001066276">
    <property type="component" value="Chromosome 6"/>
</dbReference>
<feature type="region of interest" description="Disordered" evidence="1">
    <location>
        <begin position="1"/>
        <end position="108"/>
    </location>
</feature>
<sequence>MYKPQSLEDAASESRGPRRGSIRRRRGKAASGPGRLGTENRSIKGAPHPGARSRVQAPGGASIRPRCTSTSVRAGDPDKRLEPLICEKQHPSPLGERSGAPSPPTSGCEDGVVGAPTVGLTQLTGDSIFYKEPPTGFTGHERRRAGTVLALHCTHGGHGRSWRPGAISPTRPVLKEEKIRHCCSNHCIWH</sequence>
<feature type="compositionally biased region" description="Basic and acidic residues" evidence="1">
    <location>
        <begin position="75"/>
        <end position="90"/>
    </location>
</feature>
<dbReference type="EMBL" id="JANPWB010000010">
    <property type="protein sequence ID" value="KAJ1135322.1"/>
    <property type="molecule type" value="Genomic_DNA"/>
</dbReference>
<protein>
    <submittedName>
        <fullName evidence="2">Uncharacterized protein</fullName>
    </submittedName>
</protein>
<accession>A0AAV7Q714</accession>
<evidence type="ECO:0000313" key="2">
    <source>
        <dbReference type="EMBL" id="KAJ1135322.1"/>
    </source>
</evidence>
<dbReference type="AlphaFoldDB" id="A0AAV7Q714"/>
<proteinExistence type="predicted"/>
<gene>
    <name evidence="2" type="ORF">NDU88_001762</name>
</gene>
<evidence type="ECO:0000313" key="3">
    <source>
        <dbReference type="Proteomes" id="UP001066276"/>
    </source>
</evidence>